<evidence type="ECO:0000313" key="8">
    <source>
        <dbReference type="EMBL" id="CAF0758145.1"/>
    </source>
</evidence>
<feature type="transmembrane region" description="Helical" evidence="6">
    <location>
        <begin position="20"/>
        <end position="39"/>
    </location>
</feature>
<proteinExistence type="predicted"/>
<dbReference type="InterPro" id="IPR027359">
    <property type="entry name" value="Volt_channel_dom_sf"/>
</dbReference>
<dbReference type="FunFam" id="1.10.287.70:FF:000054">
    <property type="entry name" value="Voltage-dependent T-type calcium channel subunit alpha"/>
    <property type="match status" value="1"/>
</dbReference>
<keyword evidence="3 6" id="KW-1133">Transmembrane helix</keyword>
<organism evidence="8 9">
    <name type="scientific">Adineta ricciae</name>
    <name type="common">Rotifer</name>
    <dbReference type="NCBI Taxonomy" id="249248"/>
    <lineage>
        <taxon>Eukaryota</taxon>
        <taxon>Metazoa</taxon>
        <taxon>Spiralia</taxon>
        <taxon>Gnathifera</taxon>
        <taxon>Rotifera</taxon>
        <taxon>Eurotatoria</taxon>
        <taxon>Bdelloidea</taxon>
        <taxon>Adinetida</taxon>
        <taxon>Adinetidae</taxon>
        <taxon>Adineta</taxon>
    </lineage>
</organism>
<feature type="transmembrane region" description="Helical" evidence="6">
    <location>
        <begin position="205"/>
        <end position="227"/>
    </location>
</feature>
<evidence type="ECO:0000256" key="4">
    <source>
        <dbReference type="ARBA" id="ARBA00023136"/>
    </source>
</evidence>
<dbReference type="PANTHER" id="PTHR10037:SF230">
    <property type="entry name" value="CA[2+]-CHANNEL PROTEIN ALPHA[[1]] SUBUNIT T, ISOFORM F"/>
    <property type="match status" value="1"/>
</dbReference>
<keyword evidence="4 6" id="KW-0472">Membrane</keyword>
<name>A0A813PNQ4_ADIRI</name>
<gene>
    <name evidence="8" type="ORF">XAT740_LOCUS788</name>
</gene>
<dbReference type="Gene3D" id="1.10.287.70">
    <property type="match status" value="1"/>
</dbReference>
<feature type="compositionally biased region" description="Polar residues" evidence="5">
    <location>
        <begin position="349"/>
        <end position="358"/>
    </location>
</feature>
<dbReference type="GO" id="GO:0043005">
    <property type="term" value="C:neuron projection"/>
    <property type="evidence" value="ECO:0007669"/>
    <property type="project" value="TreeGrafter"/>
</dbReference>
<accession>A0A813PNQ4</accession>
<protein>
    <recommendedName>
        <fullName evidence="7">Ion transport domain-containing protein</fullName>
    </recommendedName>
</protein>
<feature type="compositionally biased region" description="Polar residues" evidence="5">
    <location>
        <begin position="429"/>
        <end position="439"/>
    </location>
</feature>
<dbReference type="GO" id="GO:0008332">
    <property type="term" value="F:low voltage-gated calcium channel activity"/>
    <property type="evidence" value="ECO:0007669"/>
    <property type="project" value="TreeGrafter"/>
</dbReference>
<dbReference type="EMBL" id="CAJNOR010000022">
    <property type="protein sequence ID" value="CAF0758145.1"/>
    <property type="molecule type" value="Genomic_DNA"/>
</dbReference>
<keyword evidence="2 6" id="KW-0812">Transmembrane</keyword>
<dbReference type="Proteomes" id="UP000663828">
    <property type="component" value="Unassembled WGS sequence"/>
</dbReference>
<evidence type="ECO:0000256" key="1">
    <source>
        <dbReference type="ARBA" id="ARBA00004141"/>
    </source>
</evidence>
<dbReference type="AlphaFoldDB" id="A0A813PNQ4"/>
<feature type="region of interest" description="Disordered" evidence="5">
    <location>
        <begin position="338"/>
        <end position="439"/>
    </location>
</feature>
<feature type="transmembrane region" description="Helical" evidence="6">
    <location>
        <begin position="116"/>
        <end position="135"/>
    </location>
</feature>
<dbReference type="InterPro" id="IPR043203">
    <property type="entry name" value="VGCC_Ca_Na"/>
</dbReference>
<feature type="compositionally biased region" description="Polar residues" evidence="5">
    <location>
        <begin position="381"/>
        <end position="402"/>
    </location>
</feature>
<dbReference type="SUPFAM" id="SSF81324">
    <property type="entry name" value="Voltage-gated potassium channels"/>
    <property type="match status" value="1"/>
</dbReference>
<dbReference type="PANTHER" id="PTHR10037">
    <property type="entry name" value="VOLTAGE-GATED CATION CHANNEL CALCIUM AND SODIUM"/>
    <property type="match status" value="1"/>
</dbReference>
<feature type="domain" description="Ion transport" evidence="7">
    <location>
        <begin position="1"/>
        <end position="233"/>
    </location>
</feature>
<evidence type="ECO:0000256" key="6">
    <source>
        <dbReference type="SAM" id="Phobius"/>
    </source>
</evidence>
<evidence type="ECO:0000259" key="7">
    <source>
        <dbReference type="Pfam" id="PF00520"/>
    </source>
</evidence>
<evidence type="ECO:0000256" key="2">
    <source>
        <dbReference type="ARBA" id="ARBA00022692"/>
    </source>
</evidence>
<reference evidence="8" key="1">
    <citation type="submission" date="2021-02" db="EMBL/GenBank/DDBJ databases">
        <authorList>
            <person name="Nowell W R."/>
        </authorList>
    </citation>
    <scope>NUCLEOTIDE SEQUENCE</scope>
</reference>
<dbReference type="GO" id="GO:0005248">
    <property type="term" value="F:voltage-gated sodium channel activity"/>
    <property type="evidence" value="ECO:0007669"/>
    <property type="project" value="TreeGrafter"/>
</dbReference>
<evidence type="ECO:0000256" key="5">
    <source>
        <dbReference type="SAM" id="MobiDB-lite"/>
    </source>
</evidence>
<comment type="caution">
    <text evidence="8">The sequence shown here is derived from an EMBL/GenBank/DDBJ whole genome shotgun (WGS) entry which is preliminary data.</text>
</comment>
<evidence type="ECO:0000256" key="3">
    <source>
        <dbReference type="ARBA" id="ARBA00022989"/>
    </source>
</evidence>
<evidence type="ECO:0000313" key="9">
    <source>
        <dbReference type="Proteomes" id="UP000663828"/>
    </source>
</evidence>
<keyword evidence="9" id="KW-1185">Reference proteome</keyword>
<sequence length="439" mass="49566">MSLEFYLMPPVFDLALDYCNYVFTSVFILESISKVIALGPLRYFKDKWNQLDIMIVILSIAGIVMEKMKSGQVLPINPTLIRVMRVLRIARVLKLLKMAKGIRALLDTVIQALPQVGNLGLLFFLLFFIFAALGVELFGKLECSEERPCAGLDKHAHFKDFGMAFLTLFRIATGDNWNGIMKDALRQDDSPHGVKNQFVTAVAPVYFVIFVLMAQFVLVNVVVAVLMKKLDESNRMMADDAEIDEEIERQLEADAQDRNYLNQSLLDDKELDFLNDTNTQIFPLTKQLSLPPNFTFHSMASPTVRRQKSKPIEVVKGSSVASVVGSTSRFLLLQIDKSPSSDREEESIPLNNEINTESMSHRRSNTVPSRPRKPQERKASTEQSTHLSPTYKRSTTNSQQHPPFSPSVLRAQPKRLIRVIDDTDDGETPSISTVNPDDR</sequence>
<dbReference type="GO" id="GO:0070509">
    <property type="term" value="P:calcium ion import"/>
    <property type="evidence" value="ECO:0007669"/>
    <property type="project" value="TreeGrafter"/>
</dbReference>
<dbReference type="Pfam" id="PF00520">
    <property type="entry name" value="Ion_trans"/>
    <property type="match status" value="1"/>
</dbReference>
<dbReference type="GO" id="GO:0001518">
    <property type="term" value="C:voltage-gated sodium channel complex"/>
    <property type="evidence" value="ECO:0007669"/>
    <property type="project" value="TreeGrafter"/>
</dbReference>
<dbReference type="GO" id="GO:0086010">
    <property type="term" value="P:membrane depolarization during action potential"/>
    <property type="evidence" value="ECO:0007669"/>
    <property type="project" value="TreeGrafter"/>
</dbReference>
<dbReference type="InterPro" id="IPR005821">
    <property type="entry name" value="Ion_trans_dom"/>
</dbReference>
<comment type="subcellular location">
    <subcellularLocation>
        <location evidence="1">Membrane</location>
        <topology evidence="1">Multi-pass membrane protein</topology>
    </subcellularLocation>
</comment>
<dbReference type="Gene3D" id="1.20.120.350">
    <property type="entry name" value="Voltage-gated potassium channels. Chain C"/>
    <property type="match status" value="1"/>
</dbReference>